<reference evidence="8 9" key="1">
    <citation type="submission" date="2014-10" db="EMBL/GenBank/DDBJ databases">
        <title>Pedobacter Kyungheensis.</title>
        <authorList>
            <person name="Anderson B.M."/>
            <person name="Newman J.D."/>
        </authorList>
    </citation>
    <scope>NUCLEOTIDE SEQUENCE [LARGE SCALE GENOMIC DNA]</scope>
    <source>
        <strain evidence="8 9">KACC 16221</strain>
    </source>
</reference>
<dbReference type="PROSITE" id="PS51257">
    <property type="entry name" value="PROKAR_LIPOPROTEIN"/>
    <property type="match status" value="1"/>
</dbReference>
<dbReference type="InterPro" id="IPR033985">
    <property type="entry name" value="SusD-like_N"/>
</dbReference>
<evidence type="ECO:0000259" key="7">
    <source>
        <dbReference type="Pfam" id="PF14322"/>
    </source>
</evidence>
<evidence type="ECO:0000256" key="2">
    <source>
        <dbReference type="ARBA" id="ARBA00006275"/>
    </source>
</evidence>
<evidence type="ECO:0000256" key="1">
    <source>
        <dbReference type="ARBA" id="ARBA00004442"/>
    </source>
</evidence>
<evidence type="ECO:0000313" key="8">
    <source>
        <dbReference type="EMBL" id="KIA92404.1"/>
    </source>
</evidence>
<dbReference type="NCBIfam" id="NF033072">
    <property type="entry name" value="NanU"/>
    <property type="match status" value="1"/>
</dbReference>
<dbReference type="EMBL" id="JSYN01000020">
    <property type="protein sequence ID" value="KIA92404.1"/>
    <property type="molecule type" value="Genomic_DNA"/>
</dbReference>
<name>A0A0C1FWZ2_9SPHI</name>
<protein>
    <submittedName>
        <fullName evidence="8">Carbohydrate-binding protein SusD</fullName>
    </submittedName>
</protein>
<proteinExistence type="inferred from homology"/>
<feature type="domain" description="RagB/SusD" evidence="6">
    <location>
        <begin position="351"/>
        <end position="510"/>
    </location>
</feature>
<feature type="domain" description="SusD-like N-terminal" evidence="7">
    <location>
        <begin position="104"/>
        <end position="200"/>
    </location>
</feature>
<gene>
    <name evidence="8" type="ORF">OC25_17195</name>
</gene>
<keyword evidence="9" id="KW-1185">Reference proteome</keyword>
<dbReference type="OrthoDB" id="5694214at2"/>
<evidence type="ECO:0000256" key="3">
    <source>
        <dbReference type="ARBA" id="ARBA00022729"/>
    </source>
</evidence>
<dbReference type="InterPro" id="IPR011990">
    <property type="entry name" value="TPR-like_helical_dom_sf"/>
</dbReference>
<comment type="subcellular location">
    <subcellularLocation>
        <location evidence="1">Cell outer membrane</location>
    </subcellularLocation>
</comment>
<dbReference type="SUPFAM" id="SSF48452">
    <property type="entry name" value="TPR-like"/>
    <property type="match status" value="1"/>
</dbReference>
<accession>A0A0C1FWZ2</accession>
<dbReference type="AlphaFoldDB" id="A0A0C1FWZ2"/>
<dbReference type="GO" id="GO:0009279">
    <property type="term" value="C:cell outer membrane"/>
    <property type="evidence" value="ECO:0007669"/>
    <property type="project" value="UniProtKB-SubCell"/>
</dbReference>
<dbReference type="RefSeq" id="WP_039478528.1">
    <property type="nucleotide sequence ID" value="NZ_JSYN01000020.1"/>
</dbReference>
<evidence type="ECO:0000256" key="4">
    <source>
        <dbReference type="ARBA" id="ARBA00023136"/>
    </source>
</evidence>
<comment type="caution">
    <text evidence="8">The sequence shown here is derived from an EMBL/GenBank/DDBJ whole genome shotgun (WGS) entry which is preliminary data.</text>
</comment>
<sequence length="513" mass="56872">MKKIFRNIGLVIGLFGLTLSGCKNGLDLSPVSSLSDASYWQTADQFDAFVNGVYARFRGHNSSFQYLGELRSDIFGTDPGSTATFTGEATQGLERMWLQTLDADNAGVSAFGGFYSNINQINLLIQKLNSTSILADAKKKNYLAMAYGLRAFYYFQMYRSWGKVIIQTEPTTTVDVANLAKPASSEAEVMALIKADIDLSNNNFGTSYAFDSKNKKGFWSKAATQMLKAEVYLWNAHRDGGNADATVAKTALTEIQSNVTTSLLPNYADVFSTTNKDNNEIIFASKNKLDEATLGFIGNFVPQTGLIVNFYDSLANRKFDVATDNYGGLLRAPTKIATYRKFSNLDVRKNISIQAAYAKNTAGAYTIAGAFLKKYLGEQNAGNRVYTNDYVIYRYADLLLLLAEAKVMLGENPATEINLVRARGYAANYNVATLGYPNQTVDSNPNEAILKERFLEFVGEGKRWYDLRRMGDTYVYEYTPVTAATAYKLLWPLDRGTLTNNRALNQNPGYPVF</sequence>
<evidence type="ECO:0000313" key="9">
    <source>
        <dbReference type="Proteomes" id="UP000031246"/>
    </source>
</evidence>
<keyword evidence="5" id="KW-0998">Cell outer membrane</keyword>
<keyword evidence="4" id="KW-0472">Membrane</keyword>
<dbReference type="Gene3D" id="1.25.40.390">
    <property type="match status" value="1"/>
</dbReference>
<dbReference type="InterPro" id="IPR012944">
    <property type="entry name" value="SusD_RagB_dom"/>
</dbReference>
<dbReference type="Pfam" id="PF14322">
    <property type="entry name" value="SusD-like_3"/>
    <property type="match status" value="1"/>
</dbReference>
<dbReference type="Proteomes" id="UP000031246">
    <property type="component" value="Unassembled WGS sequence"/>
</dbReference>
<dbReference type="Pfam" id="PF07980">
    <property type="entry name" value="SusD_RagB"/>
    <property type="match status" value="1"/>
</dbReference>
<keyword evidence="3" id="KW-0732">Signal</keyword>
<evidence type="ECO:0000259" key="6">
    <source>
        <dbReference type="Pfam" id="PF07980"/>
    </source>
</evidence>
<evidence type="ECO:0000256" key="5">
    <source>
        <dbReference type="ARBA" id="ARBA00023237"/>
    </source>
</evidence>
<organism evidence="8 9">
    <name type="scientific">Pedobacter kyungheensis</name>
    <dbReference type="NCBI Taxonomy" id="1069985"/>
    <lineage>
        <taxon>Bacteria</taxon>
        <taxon>Pseudomonadati</taxon>
        <taxon>Bacteroidota</taxon>
        <taxon>Sphingobacteriia</taxon>
        <taxon>Sphingobacteriales</taxon>
        <taxon>Sphingobacteriaceae</taxon>
        <taxon>Pedobacter</taxon>
    </lineage>
</organism>
<comment type="similarity">
    <text evidence="2">Belongs to the SusD family.</text>
</comment>
<dbReference type="CDD" id="cd08977">
    <property type="entry name" value="SusD"/>
    <property type="match status" value="1"/>
</dbReference>